<feature type="compositionally biased region" description="Low complexity" evidence="1">
    <location>
        <begin position="618"/>
        <end position="630"/>
    </location>
</feature>
<feature type="compositionally biased region" description="Basic and acidic residues" evidence="1">
    <location>
        <begin position="454"/>
        <end position="465"/>
    </location>
</feature>
<dbReference type="Proteomes" id="UP000323011">
    <property type="component" value="Unassembled WGS sequence"/>
</dbReference>
<dbReference type="GO" id="GO:0004672">
    <property type="term" value="F:protein kinase activity"/>
    <property type="evidence" value="ECO:0007669"/>
    <property type="project" value="TreeGrafter"/>
</dbReference>
<dbReference type="EMBL" id="VLTN01000004">
    <property type="protein sequence ID" value="KAA0156432.1"/>
    <property type="molecule type" value="Genomic_DNA"/>
</dbReference>
<dbReference type="SMART" id="SM00777">
    <property type="entry name" value="Mad3_BUB1_I"/>
    <property type="match status" value="1"/>
</dbReference>
<dbReference type="FunFam" id="1.25.40.430:FF:000003">
    <property type="entry name" value="Checkpoint serine/threonine-protein kinase BUB1"/>
    <property type="match status" value="1"/>
</dbReference>
<feature type="compositionally biased region" description="Basic and acidic residues" evidence="1">
    <location>
        <begin position="232"/>
        <end position="248"/>
    </location>
</feature>
<dbReference type="AlphaFoldDB" id="A0A5A8CTF7"/>
<dbReference type="GO" id="GO:0051754">
    <property type="term" value="P:meiotic sister chromatid cohesion, centromeric"/>
    <property type="evidence" value="ECO:0007669"/>
    <property type="project" value="TreeGrafter"/>
</dbReference>
<reference evidence="3 4" key="1">
    <citation type="submission" date="2019-07" db="EMBL/GenBank/DDBJ databases">
        <title>Genomes of Cafeteria roenbergensis.</title>
        <authorList>
            <person name="Fischer M.G."/>
            <person name="Hackl T."/>
            <person name="Roman M."/>
        </authorList>
    </citation>
    <scope>NUCLEOTIDE SEQUENCE [LARGE SCALE GENOMIC DNA]</scope>
    <source>
        <strain evidence="3 4">BVI</strain>
    </source>
</reference>
<comment type="caution">
    <text evidence="3">The sequence shown here is derived from an EMBL/GenBank/DDBJ whole genome shotgun (WGS) entry which is preliminary data.</text>
</comment>
<dbReference type="InterPro" id="IPR015661">
    <property type="entry name" value="Bub1/Mad3"/>
</dbReference>
<protein>
    <recommendedName>
        <fullName evidence="2">BUB1 N-terminal domain-containing protein</fullName>
    </recommendedName>
</protein>
<feature type="region of interest" description="Disordered" evidence="1">
    <location>
        <begin position="593"/>
        <end position="751"/>
    </location>
</feature>
<feature type="domain" description="BUB1 N-terminal" evidence="2">
    <location>
        <begin position="53"/>
        <end position="210"/>
    </location>
</feature>
<accession>A0A5A8CTF7</accession>
<feature type="compositionally biased region" description="Acidic residues" evidence="1">
    <location>
        <begin position="525"/>
        <end position="535"/>
    </location>
</feature>
<feature type="region of interest" description="Disordered" evidence="1">
    <location>
        <begin position="776"/>
        <end position="801"/>
    </location>
</feature>
<dbReference type="PROSITE" id="PS51489">
    <property type="entry name" value="BUB1_N"/>
    <property type="match status" value="1"/>
</dbReference>
<feature type="region of interest" description="Disordered" evidence="1">
    <location>
        <begin position="851"/>
        <end position="927"/>
    </location>
</feature>
<gene>
    <name evidence="3" type="ORF">FNF29_01224</name>
</gene>
<feature type="compositionally biased region" description="Acidic residues" evidence="1">
    <location>
        <begin position="646"/>
        <end position="657"/>
    </location>
</feature>
<feature type="compositionally biased region" description="Acidic residues" evidence="1">
    <location>
        <begin position="427"/>
        <end position="453"/>
    </location>
</feature>
<dbReference type="PANTHER" id="PTHR14030:SF4">
    <property type="entry name" value="BUB1 KINASE, ISOFORM A-RELATED"/>
    <property type="match status" value="1"/>
</dbReference>
<feature type="compositionally biased region" description="Low complexity" evidence="1">
    <location>
        <begin position="692"/>
        <end position="712"/>
    </location>
</feature>
<keyword evidence="4" id="KW-1185">Reference proteome</keyword>
<dbReference type="PANTHER" id="PTHR14030">
    <property type="entry name" value="MITOTIC CHECKPOINT SERINE/THREONINE-PROTEIN KINASE BUB1"/>
    <property type="match status" value="1"/>
</dbReference>
<dbReference type="GO" id="GO:0032991">
    <property type="term" value="C:protein-containing complex"/>
    <property type="evidence" value="ECO:0007669"/>
    <property type="project" value="UniProtKB-ARBA"/>
</dbReference>
<feature type="region of interest" description="Disordered" evidence="1">
    <location>
        <begin position="232"/>
        <end position="267"/>
    </location>
</feature>
<dbReference type="GO" id="GO:0007094">
    <property type="term" value="P:mitotic spindle assembly checkpoint signaling"/>
    <property type="evidence" value="ECO:0007669"/>
    <property type="project" value="InterPro"/>
</dbReference>
<sequence length="957" mass="98364">MAETATAKTPDWETSKENFQPLKRGRRAAGLSRGLRALNPTGASALDEKRQAFEREVAVAHESDDPLSVWKRYIAWITESYPSGGKASGLLEVLHRCTQALLDDERYTNDPDCIVVWIQYANMLPDPADVFRFMRERRIGERVALFWIAFALVAEQSRKYALADKCYKAGIAKRASPADKLKRRQVHFLRRMRSKAAKVMGVEPQASGAGMGVRVGVDLEALAAAEREAERDAVRAKGETVAHRDTRRSAGRAGEDAENPSLAGGRRALGGIDAASAALSQRTPASVAPQGFGNAAAASAAAAAASGNAAIPIFEDDDLAERSAAVAGSAAAAVAALEPAGLPGSARAPARLGSDGELRKENALEARPWTGRGGIAAPAGTEARLAAATKHASEAAMEIRRNRGRRRATLAAMTPSMLGEMFGAADENQDEGDDYDDDYGEDEDEDECEDEDEGARGGEEADNRGGADGLRGPSQRRGRAGSDLGEAGSPGRRPGMSARRQAAADVGRQLYRSPAASGPGFAVFEDGDDDEEDGREAERGRADTVAAGDLSAILGDAGAESGYRRGRESMDASTAVGLASGAATADLSALIGALGRPDGETGHGLPGSAAGSRGGRAGAAARHTGAAGHSTAHDTTHGSSTGAFTGDDDSDDDDDDGSDRHSAAGGATDEDLARMAAQASVLADSMDEQEAKAAAAGRAGRARSGPGARPAATTPSRGGGILDALSPASGAHHSRARRGAPDRAAAAERAAADDVTINTRLAVADLDAMLASPSAGLATQPARGQGVFQPGAPKMRPATSPQPQAMSFAVFVEEDDDSPPRAADPSRRAPAAAAGAGSAASFAVYDENEAAAAGPGDGHAGRPVFADENAPSENAPGAMRPAAQRSIRDPRVAAGALRSLPVPEAPPSRRPSHRDALRAAQTGGSVDAGGSFVIFQDGLSDAAAQRAAESARDAFDE</sequence>
<feature type="region of interest" description="Disordered" evidence="1">
    <location>
        <begin position="421"/>
        <end position="546"/>
    </location>
</feature>
<name>A0A5A8CTF7_CAFRO</name>
<evidence type="ECO:0000313" key="3">
    <source>
        <dbReference type="EMBL" id="KAA0156432.1"/>
    </source>
</evidence>
<proteinExistence type="predicted"/>
<dbReference type="Pfam" id="PF08311">
    <property type="entry name" value="Mad3_BUB1_I"/>
    <property type="match status" value="1"/>
</dbReference>
<evidence type="ECO:0000259" key="2">
    <source>
        <dbReference type="PROSITE" id="PS51489"/>
    </source>
</evidence>
<dbReference type="Gene3D" id="1.25.40.430">
    <property type="match status" value="1"/>
</dbReference>
<dbReference type="InterPro" id="IPR013212">
    <property type="entry name" value="Mad3/Bub1_I"/>
</dbReference>
<evidence type="ECO:0000256" key="1">
    <source>
        <dbReference type="SAM" id="MobiDB-lite"/>
    </source>
</evidence>
<organism evidence="3 4">
    <name type="scientific">Cafeteria roenbergensis</name>
    <name type="common">Marine flagellate</name>
    <dbReference type="NCBI Taxonomy" id="33653"/>
    <lineage>
        <taxon>Eukaryota</taxon>
        <taxon>Sar</taxon>
        <taxon>Stramenopiles</taxon>
        <taxon>Bigyra</taxon>
        <taxon>Opalozoa</taxon>
        <taxon>Bicosoecida</taxon>
        <taxon>Cafeteriaceae</taxon>
        <taxon>Cafeteria</taxon>
    </lineage>
</organism>
<evidence type="ECO:0000313" key="4">
    <source>
        <dbReference type="Proteomes" id="UP000323011"/>
    </source>
</evidence>